<evidence type="ECO:0000313" key="2">
    <source>
        <dbReference type="EMBL" id="KKM80670.1"/>
    </source>
</evidence>
<name>A0A0F9MVI6_9ZZZZ</name>
<keyword evidence="1" id="KW-0472">Membrane</keyword>
<evidence type="ECO:0000256" key="1">
    <source>
        <dbReference type="SAM" id="Phobius"/>
    </source>
</evidence>
<organism evidence="2">
    <name type="scientific">marine sediment metagenome</name>
    <dbReference type="NCBI Taxonomy" id="412755"/>
    <lineage>
        <taxon>unclassified sequences</taxon>
        <taxon>metagenomes</taxon>
        <taxon>ecological metagenomes</taxon>
    </lineage>
</organism>
<comment type="caution">
    <text evidence="2">The sequence shown here is derived from an EMBL/GenBank/DDBJ whole genome shotgun (WGS) entry which is preliminary data.</text>
</comment>
<sequence length="173" mass="18019">MKARYGLIAFLIALAALMAAPFVVAEPAGPDPAVTAAPVVVDADAAVAMPVAMPVGAVTADPARADKEVTVKELAEQAQKIQEDWERLGWMGGTIALIGLLLLALRYGPIDALMEDKGVKHYKPFIAAGLGVLFGFLQTFVTGKGWAISIVAGLIAGIATPGLHQLFTRGNTK</sequence>
<dbReference type="AlphaFoldDB" id="A0A0F9MVI6"/>
<gene>
    <name evidence="2" type="ORF">LCGC14_1337540</name>
</gene>
<proteinExistence type="predicted"/>
<feature type="transmembrane region" description="Helical" evidence="1">
    <location>
        <begin position="125"/>
        <end position="141"/>
    </location>
</feature>
<keyword evidence="1" id="KW-1133">Transmembrane helix</keyword>
<accession>A0A0F9MVI6</accession>
<feature type="transmembrane region" description="Helical" evidence="1">
    <location>
        <begin position="147"/>
        <end position="167"/>
    </location>
</feature>
<feature type="transmembrane region" description="Helical" evidence="1">
    <location>
        <begin position="88"/>
        <end position="105"/>
    </location>
</feature>
<dbReference type="EMBL" id="LAZR01008144">
    <property type="protein sequence ID" value="KKM80670.1"/>
    <property type="molecule type" value="Genomic_DNA"/>
</dbReference>
<protein>
    <submittedName>
        <fullName evidence="2">Uncharacterized protein</fullName>
    </submittedName>
</protein>
<reference evidence="2" key="1">
    <citation type="journal article" date="2015" name="Nature">
        <title>Complex archaea that bridge the gap between prokaryotes and eukaryotes.</title>
        <authorList>
            <person name="Spang A."/>
            <person name="Saw J.H."/>
            <person name="Jorgensen S.L."/>
            <person name="Zaremba-Niedzwiedzka K."/>
            <person name="Martijn J."/>
            <person name="Lind A.E."/>
            <person name="van Eijk R."/>
            <person name="Schleper C."/>
            <person name="Guy L."/>
            <person name="Ettema T.J."/>
        </authorList>
    </citation>
    <scope>NUCLEOTIDE SEQUENCE</scope>
</reference>
<keyword evidence="1" id="KW-0812">Transmembrane</keyword>